<accession>A0ABR8UGW1</accession>
<reference evidence="3 4" key="1">
    <citation type="submission" date="2020-08" db="EMBL/GenBank/DDBJ databases">
        <title>A Genomic Blueprint of the Chicken Gut Microbiome.</title>
        <authorList>
            <person name="Gilroy R."/>
            <person name="Ravi A."/>
            <person name="Getino M."/>
            <person name="Pursley I."/>
            <person name="Horton D.L."/>
            <person name="Alikhan N.-F."/>
            <person name="Baker D."/>
            <person name="Gharbi K."/>
            <person name="Hall N."/>
            <person name="Watson M."/>
            <person name="Adriaenssens E.M."/>
            <person name="Foster-Nyarko E."/>
            <person name="Jarju S."/>
            <person name="Secka A."/>
            <person name="Antonio M."/>
            <person name="Oren A."/>
            <person name="Chaudhuri R."/>
            <person name="La Ragione R.M."/>
            <person name="Hildebrand F."/>
            <person name="Pallen M.J."/>
        </authorList>
    </citation>
    <scope>NUCLEOTIDE SEQUENCE [LARGE SCALE GENOMIC DNA]</scope>
    <source>
        <strain evidence="3 4">Sa2BVA3</strain>
    </source>
</reference>
<dbReference type="Gene3D" id="3.50.30.30">
    <property type="match status" value="1"/>
</dbReference>
<proteinExistence type="predicted"/>
<keyword evidence="3" id="KW-0378">Hydrolase</keyword>
<keyword evidence="1" id="KW-0732">Signal</keyword>
<dbReference type="InterPro" id="IPR003137">
    <property type="entry name" value="PA_domain"/>
</dbReference>
<evidence type="ECO:0000259" key="2">
    <source>
        <dbReference type="Pfam" id="PF02225"/>
    </source>
</evidence>
<feature type="domain" description="PA" evidence="2">
    <location>
        <begin position="285"/>
        <end position="375"/>
    </location>
</feature>
<protein>
    <submittedName>
        <fullName evidence="3">Serine protease</fullName>
    </submittedName>
</protein>
<comment type="caution">
    <text evidence="3">The sequence shown here is derived from an EMBL/GenBank/DDBJ whole genome shotgun (WGS) entry which is preliminary data.</text>
</comment>
<dbReference type="GO" id="GO:0006508">
    <property type="term" value="P:proteolysis"/>
    <property type="evidence" value="ECO:0007669"/>
    <property type="project" value="UniProtKB-KW"/>
</dbReference>
<feature type="signal peptide" evidence="1">
    <location>
        <begin position="1"/>
        <end position="23"/>
    </location>
</feature>
<dbReference type="RefSeq" id="WP_191728531.1">
    <property type="nucleotide sequence ID" value="NZ_JACSQJ010000002.1"/>
</dbReference>
<evidence type="ECO:0000313" key="3">
    <source>
        <dbReference type="EMBL" id="MBD7987263.1"/>
    </source>
</evidence>
<keyword evidence="4" id="KW-1185">Reference proteome</keyword>
<evidence type="ECO:0000256" key="1">
    <source>
        <dbReference type="SAM" id="SignalP"/>
    </source>
</evidence>
<feature type="chain" id="PRO_5046781206" evidence="1">
    <location>
        <begin position="24"/>
        <end position="536"/>
    </location>
</feature>
<dbReference type="EMBL" id="JACSQJ010000002">
    <property type="protein sequence ID" value="MBD7987263.1"/>
    <property type="molecule type" value="Genomic_DNA"/>
</dbReference>
<sequence>MNKTLLACALAAATTFAIGSADAANIVLVNMNQPGVGLNDPTPATPAGGNPGTTVGEQRQIAYRFAADLWGAVLESDVDINVRAQFTALSCDATSGVLGSAGARQIFGDFPNAVAATAYGGALANALAGEDLDPDEDEINSNFNANLGTPGCLETSGWYYGLDGNTPAGMINFLDVVMHEIGHGLNFQGFYSLATGAPIATGYTDIYSSFVFDNVSGQAWSQMTDAQRVTAATGGGLVWTGANVTTQVPDALAPKIVLAGGGTVSGEFAFGTAVFGPAATPANFSGQLVLVNDGSGANGSQGCAASPANAYAGKIAIVDRGTCAFEIKAKLAQDAGAIGVIVANNVAGVIQMADDATVVATVPTLSVSQADGATLKAGIPGATVALAEVAGSFAGTDDEGRALMYAPATLAQGSTFSHFDISHSPNALMEPSINQDLDGNLRLDLTPALYEDLGWVVNNGNATTNGGTCNTGVPVTEGVGLIGGANLQAADALCRNAHGGGTSAYRSCIAPFVTRLRDLGFVPKSKASAVTLCTRR</sequence>
<gene>
    <name evidence="3" type="ORF">H9645_04405</name>
</gene>
<evidence type="ECO:0000313" key="4">
    <source>
        <dbReference type="Proteomes" id="UP000647183"/>
    </source>
</evidence>
<dbReference type="InterPro" id="IPR046450">
    <property type="entry name" value="PA_dom_sf"/>
</dbReference>
<dbReference type="Pfam" id="PF02225">
    <property type="entry name" value="PA"/>
    <property type="match status" value="1"/>
</dbReference>
<dbReference type="SUPFAM" id="SSF52025">
    <property type="entry name" value="PA domain"/>
    <property type="match status" value="1"/>
</dbReference>
<keyword evidence="3" id="KW-0645">Protease</keyword>
<dbReference type="Proteomes" id="UP000647183">
    <property type="component" value="Unassembled WGS sequence"/>
</dbReference>
<dbReference type="CDD" id="cd04818">
    <property type="entry name" value="PA_subtilisin_1"/>
    <property type="match status" value="1"/>
</dbReference>
<organism evidence="3 4">
    <name type="scientific">Luteimonas colneyensis</name>
    <dbReference type="NCBI Taxonomy" id="2762230"/>
    <lineage>
        <taxon>Bacteria</taxon>
        <taxon>Pseudomonadati</taxon>
        <taxon>Pseudomonadota</taxon>
        <taxon>Gammaproteobacteria</taxon>
        <taxon>Lysobacterales</taxon>
        <taxon>Lysobacteraceae</taxon>
        <taxon>Luteimonas</taxon>
    </lineage>
</organism>
<dbReference type="GO" id="GO:0008233">
    <property type="term" value="F:peptidase activity"/>
    <property type="evidence" value="ECO:0007669"/>
    <property type="project" value="UniProtKB-KW"/>
</dbReference>
<name>A0ABR8UGW1_9GAMM</name>